<dbReference type="AlphaFoldDB" id="A0A2A6CHR0"/>
<name>A0A2A6CHR0_PRIPA</name>
<evidence type="ECO:0000313" key="3">
    <source>
        <dbReference type="Proteomes" id="UP000005239"/>
    </source>
</evidence>
<proteinExistence type="predicted"/>
<dbReference type="EnsemblMetazoa" id="PPA38014.1">
    <property type="protein sequence ID" value="PPA38014.1"/>
    <property type="gene ID" value="WBGene00276383"/>
</dbReference>
<reference evidence="2" key="2">
    <citation type="submission" date="2022-06" db="UniProtKB">
        <authorList>
            <consortium name="EnsemblMetazoa"/>
        </authorList>
    </citation>
    <scope>IDENTIFICATION</scope>
    <source>
        <strain evidence="2">PS312</strain>
    </source>
</reference>
<sequence length="90" mass="9931">QTTPLTKRESPSAAGSCRQDEREHEVGQAQQQHDKNGTDGARLSSNVVVMDSRITWIKHLNSSAPSTEKGSSMMQPIEPAREVVHIHTLQ</sequence>
<feature type="compositionally biased region" description="Basic and acidic residues" evidence="1">
    <location>
        <begin position="79"/>
        <end position="90"/>
    </location>
</feature>
<accession>A0A2A6CHR0</accession>
<gene>
    <name evidence="2" type="primary">WBGene00276383</name>
</gene>
<keyword evidence="3" id="KW-1185">Reference proteome</keyword>
<feature type="region of interest" description="Disordered" evidence="1">
    <location>
        <begin position="61"/>
        <end position="90"/>
    </location>
</feature>
<protein>
    <submittedName>
        <fullName evidence="2">Uncharacterized protein</fullName>
    </submittedName>
</protein>
<accession>A0A8R1YS98</accession>
<feature type="compositionally biased region" description="Basic and acidic residues" evidence="1">
    <location>
        <begin position="18"/>
        <end position="37"/>
    </location>
</feature>
<dbReference type="Proteomes" id="UP000005239">
    <property type="component" value="Unassembled WGS sequence"/>
</dbReference>
<organism evidence="2 3">
    <name type="scientific">Pristionchus pacificus</name>
    <name type="common">Parasitic nematode worm</name>
    <dbReference type="NCBI Taxonomy" id="54126"/>
    <lineage>
        <taxon>Eukaryota</taxon>
        <taxon>Metazoa</taxon>
        <taxon>Ecdysozoa</taxon>
        <taxon>Nematoda</taxon>
        <taxon>Chromadorea</taxon>
        <taxon>Rhabditida</taxon>
        <taxon>Rhabditina</taxon>
        <taxon>Diplogasteromorpha</taxon>
        <taxon>Diplogasteroidea</taxon>
        <taxon>Neodiplogasteridae</taxon>
        <taxon>Pristionchus</taxon>
    </lineage>
</organism>
<reference evidence="3" key="1">
    <citation type="journal article" date="2008" name="Nat. Genet.">
        <title>The Pristionchus pacificus genome provides a unique perspective on nematode lifestyle and parasitism.</title>
        <authorList>
            <person name="Dieterich C."/>
            <person name="Clifton S.W."/>
            <person name="Schuster L.N."/>
            <person name="Chinwalla A."/>
            <person name="Delehaunty K."/>
            <person name="Dinkelacker I."/>
            <person name="Fulton L."/>
            <person name="Fulton R."/>
            <person name="Godfrey J."/>
            <person name="Minx P."/>
            <person name="Mitreva M."/>
            <person name="Roeseler W."/>
            <person name="Tian H."/>
            <person name="Witte H."/>
            <person name="Yang S.P."/>
            <person name="Wilson R.K."/>
            <person name="Sommer R.J."/>
        </authorList>
    </citation>
    <scope>NUCLEOTIDE SEQUENCE [LARGE SCALE GENOMIC DNA]</scope>
    <source>
        <strain evidence="3">PS312</strain>
    </source>
</reference>
<feature type="compositionally biased region" description="Basic and acidic residues" evidence="1">
    <location>
        <begin position="1"/>
        <end position="10"/>
    </location>
</feature>
<feature type="region of interest" description="Disordered" evidence="1">
    <location>
        <begin position="1"/>
        <end position="45"/>
    </location>
</feature>
<feature type="compositionally biased region" description="Polar residues" evidence="1">
    <location>
        <begin position="61"/>
        <end position="74"/>
    </location>
</feature>
<evidence type="ECO:0000313" key="2">
    <source>
        <dbReference type="EnsemblMetazoa" id="PPA38014.1"/>
    </source>
</evidence>
<evidence type="ECO:0000256" key="1">
    <source>
        <dbReference type="SAM" id="MobiDB-lite"/>
    </source>
</evidence>